<dbReference type="Gene3D" id="3.10.450.50">
    <property type="match status" value="1"/>
</dbReference>
<dbReference type="SUPFAM" id="SSF54427">
    <property type="entry name" value="NTF2-like"/>
    <property type="match status" value="1"/>
</dbReference>
<sequence>MAPSQQEIASIFEKIRADGGDFLNHLDPDVKLEVMGHDHATRKVHKSHQAMTEEIFAQFAFLDGNSFKSEPRQVIGGGSSPWASVELILTGKSQKGKAFNHECVCIVHFNEGGKIDEARAYFDSSHLDDHFTHHRQG</sequence>
<evidence type="ECO:0000313" key="2">
    <source>
        <dbReference type="Proteomes" id="UP001305779"/>
    </source>
</evidence>
<evidence type="ECO:0000313" key="1">
    <source>
        <dbReference type="EMBL" id="KAK4500873.1"/>
    </source>
</evidence>
<name>A0ABR0EIF7_ZASCE</name>
<protein>
    <recommendedName>
        <fullName evidence="3">SnoaL-like domain-containing protein</fullName>
    </recommendedName>
</protein>
<keyword evidence="2" id="KW-1185">Reference proteome</keyword>
<dbReference type="Proteomes" id="UP001305779">
    <property type="component" value="Unassembled WGS sequence"/>
</dbReference>
<gene>
    <name evidence="1" type="ORF">PRZ48_009065</name>
</gene>
<dbReference type="InterPro" id="IPR032710">
    <property type="entry name" value="NTF2-like_dom_sf"/>
</dbReference>
<evidence type="ECO:0008006" key="3">
    <source>
        <dbReference type="Google" id="ProtNLM"/>
    </source>
</evidence>
<accession>A0ABR0EIF7</accession>
<proteinExistence type="predicted"/>
<dbReference type="EMBL" id="JAXOVC010000006">
    <property type="protein sequence ID" value="KAK4500873.1"/>
    <property type="molecule type" value="Genomic_DNA"/>
</dbReference>
<comment type="caution">
    <text evidence="1">The sequence shown here is derived from an EMBL/GenBank/DDBJ whole genome shotgun (WGS) entry which is preliminary data.</text>
</comment>
<organism evidence="1 2">
    <name type="scientific">Zasmidium cellare</name>
    <name type="common">Wine cellar mold</name>
    <name type="synonym">Racodium cellare</name>
    <dbReference type="NCBI Taxonomy" id="395010"/>
    <lineage>
        <taxon>Eukaryota</taxon>
        <taxon>Fungi</taxon>
        <taxon>Dikarya</taxon>
        <taxon>Ascomycota</taxon>
        <taxon>Pezizomycotina</taxon>
        <taxon>Dothideomycetes</taxon>
        <taxon>Dothideomycetidae</taxon>
        <taxon>Mycosphaerellales</taxon>
        <taxon>Mycosphaerellaceae</taxon>
        <taxon>Zasmidium</taxon>
    </lineage>
</organism>
<reference evidence="1 2" key="1">
    <citation type="journal article" date="2023" name="G3 (Bethesda)">
        <title>A chromosome-level genome assembly of Zasmidium syzygii isolated from banana leaves.</title>
        <authorList>
            <person name="van Westerhoven A.C."/>
            <person name="Mehrabi R."/>
            <person name="Talebi R."/>
            <person name="Steentjes M.B.F."/>
            <person name="Corcolon B."/>
            <person name="Chong P.A."/>
            <person name="Kema G.H.J."/>
            <person name="Seidl M.F."/>
        </authorList>
    </citation>
    <scope>NUCLEOTIDE SEQUENCE [LARGE SCALE GENOMIC DNA]</scope>
    <source>
        <strain evidence="1 2">P124</strain>
    </source>
</reference>